<keyword evidence="6" id="KW-0249">Electron transport</keyword>
<protein>
    <submittedName>
        <fullName evidence="11">Cytochrome c</fullName>
    </submittedName>
</protein>
<dbReference type="PANTHER" id="PTHR11961">
    <property type="entry name" value="CYTOCHROME C"/>
    <property type="match status" value="1"/>
</dbReference>
<comment type="function">
    <text evidence="1">Cytochrome c2 is found mainly in purple, non-sulfur, photosynthetic bacteria where it functions as the electron donor to the oxidized bacteriochlorophyll in the photophosphorylation pathway. However, it may also have a role in the respiratory chain and is found in some non-photosynthetic bacteria.</text>
</comment>
<dbReference type="Pfam" id="PF00034">
    <property type="entry name" value="Cytochrom_C"/>
    <property type="match status" value="1"/>
</dbReference>
<dbReference type="Proteomes" id="UP001262410">
    <property type="component" value="Unassembled WGS sequence"/>
</dbReference>
<evidence type="ECO:0000313" key="11">
    <source>
        <dbReference type="EMBL" id="MDR6289053.1"/>
    </source>
</evidence>
<evidence type="ECO:0000256" key="3">
    <source>
        <dbReference type="ARBA" id="ARBA00022531"/>
    </source>
</evidence>
<proteinExistence type="predicted"/>
<gene>
    <name evidence="11" type="ORF">E9232_001568</name>
</gene>
<keyword evidence="2" id="KW-0813">Transport</keyword>
<dbReference type="RefSeq" id="WP_309793186.1">
    <property type="nucleotide sequence ID" value="NZ_JAVDPW010000003.1"/>
</dbReference>
<keyword evidence="3" id="KW-0602">Photosynthesis</keyword>
<accession>A0ABU1JKC3</accession>
<keyword evidence="5 8" id="KW-0479">Metal-binding</keyword>
<name>A0ABU1JKC3_9PROT</name>
<evidence type="ECO:0000313" key="12">
    <source>
        <dbReference type="Proteomes" id="UP001262410"/>
    </source>
</evidence>
<organism evidence="11 12">
    <name type="scientific">Inquilinus ginsengisoli</name>
    <dbReference type="NCBI Taxonomy" id="363840"/>
    <lineage>
        <taxon>Bacteria</taxon>
        <taxon>Pseudomonadati</taxon>
        <taxon>Pseudomonadota</taxon>
        <taxon>Alphaproteobacteria</taxon>
        <taxon>Rhodospirillales</taxon>
        <taxon>Rhodospirillaceae</taxon>
        <taxon>Inquilinus</taxon>
    </lineage>
</organism>
<evidence type="ECO:0000259" key="10">
    <source>
        <dbReference type="PROSITE" id="PS51007"/>
    </source>
</evidence>
<keyword evidence="7 8" id="KW-0408">Iron</keyword>
<feature type="domain" description="Cytochrome c" evidence="10">
    <location>
        <begin position="27"/>
        <end position="126"/>
    </location>
</feature>
<dbReference type="EMBL" id="JAVDPW010000003">
    <property type="protein sequence ID" value="MDR6289053.1"/>
    <property type="molecule type" value="Genomic_DNA"/>
</dbReference>
<evidence type="ECO:0000256" key="9">
    <source>
        <dbReference type="SAM" id="SignalP"/>
    </source>
</evidence>
<dbReference type="SUPFAM" id="SSF46626">
    <property type="entry name" value="Cytochrome c"/>
    <property type="match status" value="1"/>
</dbReference>
<dbReference type="Gene3D" id="1.10.760.10">
    <property type="entry name" value="Cytochrome c-like domain"/>
    <property type="match status" value="1"/>
</dbReference>
<keyword evidence="4 8" id="KW-0349">Heme</keyword>
<keyword evidence="9" id="KW-0732">Signal</keyword>
<dbReference type="PRINTS" id="PR00604">
    <property type="entry name" value="CYTCHRMECIAB"/>
</dbReference>
<dbReference type="InterPro" id="IPR036909">
    <property type="entry name" value="Cyt_c-like_dom_sf"/>
</dbReference>
<evidence type="ECO:0000256" key="6">
    <source>
        <dbReference type="ARBA" id="ARBA00022982"/>
    </source>
</evidence>
<comment type="caution">
    <text evidence="11">The sequence shown here is derived from an EMBL/GenBank/DDBJ whole genome shotgun (WGS) entry which is preliminary data.</text>
</comment>
<dbReference type="InterPro" id="IPR002327">
    <property type="entry name" value="Cyt_c_1A/1B"/>
</dbReference>
<dbReference type="PROSITE" id="PS51007">
    <property type="entry name" value="CYTC"/>
    <property type="match status" value="1"/>
</dbReference>
<feature type="chain" id="PRO_5045999601" evidence="9">
    <location>
        <begin position="24"/>
        <end position="129"/>
    </location>
</feature>
<evidence type="ECO:0000256" key="1">
    <source>
        <dbReference type="ARBA" id="ARBA00003590"/>
    </source>
</evidence>
<evidence type="ECO:0000256" key="8">
    <source>
        <dbReference type="PROSITE-ProRule" id="PRU00433"/>
    </source>
</evidence>
<feature type="signal peptide" evidence="9">
    <location>
        <begin position="1"/>
        <end position="23"/>
    </location>
</feature>
<sequence length="129" mass="13506">MSEMRGLALVVAAAAAFALPAHAQDAGDTAKGKQIFTRCQACHSLDAGTNKLGPSLHGLVGRPSGSIEGFNYSDAMKNAHLTWDQATLDKYLAGPKALVPGTKMVFPGLPKEEDRLNVIAYLKEAGGTP</sequence>
<evidence type="ECO:0000256" key="5">
    <source>
        <dbReference type="ARBA" id="ARBA00022723"/>
    </source>
</evidence>
<reference evidence="11 12" key="1">
    <citation type="submission" date="2023-07" db="EMBL/GenBank/DDBJ databases">
        <title>Sorghum-associated microbial communities from plants grown in Nebraska, USA.</title>
        <authorList>
            <person name="Schachtman D."/>
        </authorList>
    </citation>
    <scope>NUCLEOTIDE SEQUENCE [LARGE SCALE GENOMIC DNA]</scope>
    <source>
        <strain evidence="11 12">584</strain>
    </source>
</reference>
<evidence type="ECO:0000256" key="2">
    <source>
        <dbReference type="ARBA" id="ARBA00022448"/>
    </source>
</evidence>
<keyword evidence="12" id="KW-1185">Reference proteome</keyword>
<evidence type="ECO:0000256" key="4">
    <source>
        <dbReference type="ARBA" id="ARBA00022617"/>
    </source>
</evidence>
<dbReference type="InterPro" id="IPR009056">
    <property type="entry name" value="Cyt_c-like_dom"/>
</dbReference>
<evidence type="ECO:0000256" key="7">
    <source>
        <dbReference type="ARBA" id="ARBA00023004"/>
    </source>
</evidence>